<name>A0ABQ6LZ90_9GAMM</name>
<dbReference type="InterPro" id="IPR013977">
    <property type="entry name" value="GcvT_C"/>
</dbReference>
<evidence type="ECO:0000259" key="8">
    <source>
        <dbReference type="Pfam" id="PF08669"/>
    </source>
</evidence>
<dbReference type="SUPFAM" id="SSF103025">
    <property type="entry name" value="Folate-binding domain"/>
    <property type="match status" value="1"/>
</dbReference>
<evidence type="ECO:0000313" key="9">
    <source>
        <dbReference type="EMBL" id="GMG87416.1"/>
    </source>
</evidence>
<accession>A0ABQ6LZ90</accession>
<gene>
    <name evidence="9" type="primary">gcvT_1</name>
    <name evidence="9" type="ORF">MNKW57_17370</name>
</gene>
<dbReference type="InterPro" id="IPR029043">
    <property type="entry name" value="GcvT/YgfZ_C"/>
</dbReference>
<dbReference type="Proteomes" id="UP001224392">
    <property type="component" value="Unassembled WGS sequence"/>
</dbReference>
<dbReference type="PANTHER" id="PTHR43757:SF2">
    <property type="entry name" value="AMINOMETHYLTRANSFERASE, MITOCHONDRIAL"/>
    <property type="match status" value="1"/>
</dbReference>
<dbReference type="RefSeq" id="WP_285764045.1">
    <property type="nucleotide sequence ID" value="NZ_BSYJ01000003.1"/>
</dbReference>
<dbReference type="Gene3D" id="3.30.1360.120">
    <property type="entry name" value="Probable tRNA modification gtpase trme, domain 1"/>
    <property type="match status" value="1"/>
</dbReference>
<dbReference type="NCBIfam" id="NF001567">
    <property type="entry name" value="PRK00389.1"/>
    <property type="match status" value="1"/>
</dbReference>
<evidence type="ECO:0000256" key="3">
    <source>
        <dbReference type="ARBA" id="ARBA00022576"/>
    </source>
</evidence>
<evidence type="ECO:0000256" key="6">
    <source>
        <dbReference type="ARBA" id="ARBA00047665"/>
    </source>
</evidence>
<dbReference type="PIRSF" id="PIRSF006487">
    <property type="entry name" value="GcvT"/>
    <property type="match status" value="1"/>
</dbReference>
<dbReference type="Gene3D" id="3.30.70.1400">
    <property type="entry name" value="Aminomethyltransferase beta-barrel domains"/>
    <property type="match status" value="1"/>
</dbReference>
<dbReference type="InterPro" id="IPR006223">
    <property type="entry name" value="GcvT"/>
</dbReference>
<keyword evidence="3" id="KW-0032">Aminotransferase</keyword>
<dbReference type="InterPro" id="IPR028896">
    <property type="entry name" value="GcvT/YgfZ/DmdA"/>
</dbReference>
<feature type="domain" description="Aminomethyltransferase C-terminal" evidence="8">
    <location>
        <begin position="290"/>
        <end position="367"/>
    </location>
</feature>
<dbReference type="NCBIfam" id="NF010093">
    <property type="entry name" value="PRK13579.1"/>
    <property type="match status" value="1"/>
</dbReference>
<dbReference type="Pfam" id="PF08669">
    <property type="entry name" value="GCV_T_C"/>
    <property type="match status" value="1"/>
</dbReference>
<keyword evidence="4" id="KW-0808">Transferase</keyword>
<dbReference type="SUPFAM" id="SSF101790">
    <property type="entry name" value="Aminomethyltransferase beta-barrel domain"/>
    <property type="match status" value="1"/>
</dbReference>
<evidence type="ECO:0000313" key="10">
    <source>
        <dbReference type="Proteomes" id="UP001224392"/>
    </source>
</evidence>
<dbReference type="PANTHER" id="PTHR43757">
    <property type="entry name" value="AMINOMETHYLTRANSFERASE"/>
    <property type="match status" value="1"/>
</dbReference>
<sequence>METQQEQLLKTPLNRLHRELGAKLVPFAGYEMPVQYPAGVVREHLHTREAAGLFDVSHMGQIVISGTGVREALESLVPVDLGKLSDDQQTYAVFTNAEGGIEDDLIITRWSEEQYFLVVNGACKLQDLAHLQANLPDFSIEYLDGRGLLALQGPAARGVMQQLAPEAAALTFMNGVRVSIDGVSCYVTCSGYTGEDGFEISVAAEDAEAIARKLLDFTEVEPIGLGARDTLRLEAGLCLYGHDMDQATTPVEAGLLWSISKPRRTGGEKQGGFPGAQKILAQITDGTQMKRVGFVVQGRAPVREGAELVNASGQPIGRVTSGGFSPTLNVPIAMGYVEIDYIAPDTEVFALVRGKPRALKVARMPLVSQRYFRG</sequence>
<dbReference type="EC" id="2.1.2.10" evidence="2"/>
<protein>
    <recommendedName>
        <fullName evidence="2">aminomethyltransferase</fullName>
        <ecNumber evidence="2">2.1.2.10</ecNumber>
    </recommendedName>
    <alternativeName>
        <fullName evidence="5">Glycine cleavage system T protein</fullName>
    </alternativeName>
</protein>
<dbReference type="Pfam" id="PF01571">
    <property type="entry name" value="GCV_T"/>
    <property type="match status" value="1"/>
</dbReference>
<dbReference type="InterPro" id="IPR027266">
    <property type="entry name" value="TrmE/GcvT-like"/>
</dbReference>
<dbReference type="Gene3D" id="4.10.1250.10">
    <property type="entry name" value="Aminomethyltransferase fragment"/>
    <property type="match status" value="1"/>
</dbReference>
<comment type="catalytic activity">
    <reaction evidence="6">
        <text>N(6)-[(R)-S(8)-aminomethyldihydrolipoyl]-L-lysyl-[protein] + (6S)-5,6,7,8-tetrahydrofolate = N(6)-[(R)-dihydrolipoyl]-L-lysyl-[protein] + (6R)-5,10-methylene-5,6,7,8-tetrahydrofolate + NH4(+)</text>
        <dbReference type="Rhea" id="RHEA:16945"/>
        <dbReference type="Rhea" id="RHEA-COMP:10475"/>
        <dbReference type="Rhea" id="RHEA-COMP:10492"/>
        <dbReference type="ChEBI" id="CHEBI:15636"/>
        <dbReference type="ChEBI" id="CHEBI:28938"/>
        <dbReference type="ChEBI" id="CHEBI:57453"/>
        <dbReference type="ChEBI" id="CHEBI:83100"/>
        <dbReference type="ChEBI" id="CHEBI:83143"/>
        <dbReference type="EC" id="2.1.2.10"/>
    </reaction>
</comment>
<dbReference type="InterPro" id="IPR006222">
    <property type="entry name" value="GCVT_N"/>
</dbReference>
<dbReference type="Gene3D" id="2.40.30.110">
    <property type="entry name" value="Aminomethyltransferase beta-barrel domains"/>
    <property type="match status" value="1"/>
</dbReference>
<dbReference type="NCBIfam" id="TIGR00528">
    <property type="entry name" value="gcvT"/>
    <property type="match status" value="1"/>
</dbReference>
<feature type="domain" description="GCVT N-terminal" evidence="7">
    <location>
        <begin position="15"/>
        <end position="260"/>
    </location>
</feature>
<proteinExistence type="inferred from homology"/>
<evidence type="ECO:0000256" key="2">
    <source>
        <dbReference type="ARBA" id="ARBA00012616"/>
    </source>
</evidence>
<evidence type="ECO:0000259" key="7">
    <source>
        <dbReference type="Pfam" id="PF01571"/>
    </source>
</evidence>
<reference evidence="9 10" key="1">
    <citation type="submission" date="2023-04" db="EMBL/GenBank/DDBJ databases">
        <title>Marinobulbifer ophiurae gen. nov., sp. Nov., isolate from tissue of brittle star Ophioplocus japonicus.</title>
        <authorList>
            <person name="Kawano K."/>
            <person name="Sawayama S."/>
            <person name="Nakagawa S."/>
        </authorList>
    </citation>
    <scope>NUCLEOTIDE SEQUENCE [LARGE SCALE GENOMIC DNA]</scope>
    <source>
        <strain evidence="9 10">NKW57</strain>
    </source>
</reference>
<evidence type="ECO:0000256" key="5">
    <source>
        <dbReference type="ARBA" id="ARBA00031395"/>
    </source>
</evidence>
<organism evidence="9 10">
    <name type="scientific">Biformimicrobium ophioploci</name>
    <dbReference type="NCBI Taxonomy" id="3036711"/>
    <lineage>
        <taxon>Bacteria</taxon>
        <taxon>Pseudomonadati</taxon>
        <taxon>Pseudomonadota</taxon>
        <taxon>Gammaproteobacteria</taxon>
        <taxon>Cellvibrionales</taxon>
        <taxon>Microbulbiferaceae</taxon>
        <taxon>Biformimicrobium</taxon>
    </lineage>
</organism>
<evidence type="ECO:0000256" key="4">
    <source>
        <dbReference type="ARBA" id="ARBA00022679"/>
    </source>
</evidence>
<comment type="caution">
    <text evidence="9">The sequence shown here is derived from an EMBL/GenBank/DDBJ whole genome shotgun (WGS) entry which is preliminary data.</text>
</comment>
<keyword evidence="10" id="KW-1185">Reference proteome</keyword>
<evidence type="ECO:0000256" key="1">
    <source>
        <dbReference type="ARBA" id="ARBA00008609"/>
    </source>
</evidence>
<comment type="similarity">
    <text evidence="1">Belongs to the GcvT family.</text>
</comment>
<dbReference type="EMBL" id="BSYJ01000003">
    <property type="protein sequence ID" value="GMG87416.1"/>
    <property type="molecule type" value="Genomic_DNA"/>
</dbReference>